<protein>
    <submittedName>
        <fullName evidence="2">Uncharacterized protein</fullName>
    </submittedName>
</protein>
<dbReference type="Gene3D" id="2.60.120.260">
    <property type="entry name" value="Galactose-binding domain-like"/>
    <property type="match status" value="1"/>
</dbReference>
<dbReference type="AlphaFoldDB" id="A0AAD7MHA0"/>
<dbReference type="PANTHER" id="PTHR12911:SF8">
    <property type="entry name" value="KLAROID PROTEIN-RELATED"/>
    <property type="match status" value="1"/>
</dbReference>
<dbReference type="GO" id="GO:0034993">
    <property type="term" value="C:meiotic nuclear membrane microtubule tethering complex"/>
    <property type="evidence" value="ECO:0007669"/>
    <property type="project" value="TreeGrafter"/>
</dbReference>
<gene>
    <name evidence="2" type="ORF">DFH07DRAFT_785175</name>
</gene>
<comment type="caution">
    <text evidence="2">The sequence shown here is derived from an EMBL/GenBank/DDBJ whole genome shotgun (WGS) entry which is preliminary data.</text>
</comment>
<dbReference type="Proteomes" id="UP001215280">
    <property type="component" value="Unassembled WGS sequence"/>
</dbReference>
<reference evidence="2" key="1">
    <citation type="submission" date="2023-03" db="EMBL/GenBank/DDBJ databases">
        <title>Massive genome expansion in bonnet fungi (Mycena s.s.) driven by repeated elements and novel gene families across ecological guilds.</title>
        <authorList>
            <consortium name="Lawrence Berkeley National Laboratory"/>
            <person name="Harder C.B."/>
            <person name="Miyauchi S."/>
            <person name="Viragh M."/>
            <person name="Kuo A."/>
            <person name="Thoen E."/>
            <person name="Andreopoulos B."/>
            <person name="Lu D."/>
            <person name="Skrede I."/>
            <person name="Drula E."/>
            <person name="Henrissat B."/>
            <person name="Morin E."/>
            <person name="Kohler A."/>
            <person name="Barry K."/>
            <person name="LaButti K."/>
            <person name="Morin E."/>
            <person name="Salamov A."/>
            <person name="Lipzen A."/>
            <person name="Mereny Z."/>
            <person name="Hegedus B."/>
            <person name="Baldrian P."/>
            <person name="Stursova M."/>
            <person name="Weitz H."/>
            <person name="Taylor A."/>
            <person name="Grigoriev I.V."/>
            <person name="Nagy L.G."/>
            <person name="Martin F."/>
            <person name="Kauserud H."/>
        </authorList>
    </citation>
    <scope>NUCLEOTIDE SEQUENCE</scope>
    <source>
        <strain evidence="2">CBHHK188m</strain>
    </source>
</reference>
<sequence>MYSKRDYADITMGAEVVSMCDEPCLHLGEGFIFRSRLDNDGRCWEIDGGAGTITVRLSEFLVPTAIAVHQSIQHQLSPRANMAPRRLTVWAVDFGGSNQAESTDRERRLINDFLVSGRTAPKDIQGRSVVKVMDFEFSQQSGVPVQVFPVATSRNTDFIILEVEVKQNWGGERTFFFPNAYFYTSLTAKLMSQSASSCGSFADELQRERPPDDEFAPPAREGIPGRRPDHAARAIVEALFAGYFEHEHSLVPIPRVLTRKCDTCGYPLSLRLASLLPGG</sequence>
<dbReference type="InterPro" id="IPR045119">
    <property type="entry name" value="SUN1-5"/>
</dbReference>
<dbReference type="PANTHER" id="PTHR12911">
    <property type="entry name" value="SAD1/UNC-84-LIKE PROTEIN-RELATED"/>
    <property type="match status" value="1"/>
</dbReference>
<evidence type="ECO:0000313" key="3">
    <source>
        <dbReference type="Proteomes" id="UP001215280"/>
    </source>
</evidence>
<organism evidence="2 3">
    <name type="scientific">Mycena maculata</name>
    <dbReference type="NCBI Taxonomy" id="230809"/>
    <lineage>
        <taxon>Eukaryota</taxon>
        <taxon>Fungi</taxon>
        <taxon>Dikarya</taxon>
        <taxon>Basidiomycota</taxon>
        <taxon>Agaricomycotina</taxon>
        <taxon>Agaricomycetes</taxon>
        <taxon>Agaricomycetidae</taxon>
        <taxon>Agaricales</taxon>
        <taxon>Marasmiineae</taxon>
        <taxon>Mycenaceae</taxon>
        <taxon>Mycena</taxon>
    </lineage>
</organism>
<evidence type="ECO:0000313" key="2">
    <source>
        <dbReference type="EMBL" id="KAJ7717428.1"/>
    </source>
</evidence>
<feature type="region of interest" description="Disordered" evidence="1">
    <location>
        <begin position="207"/>
        <end position="226"/>
    </location>
</feature>
<name>A0AAD7MHA0_9AGAR</name>
<evidence type="ECO:0000256" key="1">
    <source>
        <dbReference type="SAM" id="MobiDB-lite"/>
    </source>
</evidence>
<dbReference type="GO" id="GO:0043495">
    <property type="term" value="F:protein-membrane adaptor activity"/>
    <property type="evidence" value="ECO:0007669"/>
    <property type="project" value="TreeGrafter"/>
</dbReference>
<keyword evidence="3" id="KW-1185">Reference proteome</keyword>
<accession>A0AAD7MHA0</accession>
<proteinExistence type="predicted"/>
<dbReference type="EMBL" id="JARJLG010000318">
    <property type="protein sequence ID" value="KAJ7717428.1"/>
    <property type="molecule type" value="Genomic_DNA"/>
</dbReference>